<evidence type="ECO:0000313" key="8">
    <source>
        <dbReference type="EMBL" id="AWL10796.1"/>
    </source>
</evidence>
<dbReference type="InterPro" id="IPR055342">
    <property type="entry name" value="MreC_beta-barrel_core"/>
</dbReference>
<reference evidence="8 9" key="1">
    <citation type="submission" date="2018-05" db="EMBL/GenBank/DDBJ databases">
        <title>Salinimonas sp. HMF8227 Genome sequencing and assembly.</title>
        <authorList>
            <person name="Kang H."/>
            <person name="Kang J."/>
            <person name="Cha I."/>
            <person name="Kim H."/>
            <person name="Joh K."/>
        </authorList>
    </citation>
    <scope>NUCLEOTIDE SEQUENCE [LARGE SCALE GENOMIC DNA]</scope>
    <source>
        <strain evidence="8 9">HMF8227</strain>
    </source>
</reference>
<dbReference type="OrthoDB" id="9808025at2"/>
<comment type="similarity">
    <text evidence="1 5">Belongs to the MreC family.</text>
</comment>
<dbReference type="InterPro" id="IPR042177">
    <property type="entry name" value="Cell/Rod_1"/>
</dbReference>
<dbReference type="KEGG" id="salh:HMF8227_00288"/>
<organism evidence="8 9">
    <name type="scientific">Saliniradius amylolyticus</name>
    <dbReference type="NCBI Taxonomy" id="2183582"/>
    <lineage>
        <taxon>Bacteria</taxon>
        <taxon>Pseudomonadati</taxon>
        <taxon>Pseudomonadota</taxon>
        <taxon>Gammaproteobacteria</taxon>
        <taxon>Alteromonadales</taxon>
        <taxon>Alteromonadaceae</taxon>
        <taxon>Saliniradius</taxon>
    </lineage>
</organism>
<protein>
    <recommendedName>
        <fullName evidence="2 5">Cell shape-determining protein MreC</fullName>
    </recommendedName>
    <alternativeName>
        <fullName evidence="4 5">Cell shape protein MreC</fullName>
    </alternativeName>
</protein>
<evidence type="ECO:0000256" key="2">
    <source>
        <dbReference type="ARBA" id="ARBA00013855"/>
    </source>
</evidence>
<keyword evidence="3 5" id="KW-0133">Cell shape</keyword>
<dbReference type="PANTHER" id="PTHR34138:SF1">
    <property type="entry name" value="CELL SHAPE-DETERMINING PROTEIN MREC"/>
    <property type="match status" value="1"/>
</dbReference>
<evidence type="ECO:0000313" key="9">
    <source>
        <dbReference type="Proteomes" id="UP000245728"/>
    </source>
</evidence>
<dbReference type="EMBL" id="CP029347">
    <property type="protein sequence ID" value="AWL10796.1"/>
    <property type="molecule type" value="Genomic_DNA"/>
</dbReference>
<evidence type="ECO:0000256" key="3">
    <source>
        <dbReference type="ARBA" id="ARBA00022960"/>
    </source>
</evidence>
<keyword evidence="6" id="KW-0175">Coiled coil</keyword>
<dbReference type="AlphaFoldDB" id="A0A2S2DZI8"/>
<dbReference type="Pfam" id="PF04085">
    <property type="entry name" value="MreC"/>
    <property type="match status" value="1"/>
</dbReference>
<evidence type="ECO:0000259" key="7">
    <source>
        <dbReference type="Pfam" id="PF04085"/>
    </source>
</evidence>
<sequence length="287" mass="31555">MNTIFARGPSLLSRLILASVLSVTLMVLDHKLDSFSSARVFLNSLVSPLQYMANMPGEMLSEASKALTTRQQLLDENARLTQANILMSEQLQRLNMLKKENDKLRRLLGSPVRQDVRKVVAELMAVDNNPYSHQIVINKGALQGVYEGQPVLDDKGVVGQVMQVGSTNSRVLLIADVTHGVPVQVMRNGVRAVVSGSGQIHSLILNHVPHSTDIREGDLLVSSGLGEVFPEGYPVARVKQVIRDESRPFAHIEAQPVAELDRLKYLLLLWPADAPERSTDEEEAANG</sequence>
<evidence type="ECO:0000256" key="5">
    <source>
        <dbReference type="PIRNR" id="PIRNR038471"/>
    </source>
</evidence>
<dbReference type="RefSeq" id="WP_109338485.1">
    <property type="nucleotide sequence ID" value="NZ_CP029347.1"/>
</dbReference>
<dbReference type="NCBIfam" id="TIGR00219">
    <property type="entry name" value="mreC"/>
    <property type="match status" value="1"/>
</dbReference>
<feature type="coiled-coil region" evidence="6">
    <location>
        <begin position="80"/>
        <end position="107"/>
    </location>
</feature>
<dbReference type="GO" id="GO:0008360">
    <property type="term" value="P:regulation of cell shape"/>
    <property type="evidence" value="ECO:0007669"/>
    <property type="project" value="UniProtKB-KW"/>
</dbReference>
<comment type="function">
    <text evidence="5">Involved in formation and maintenance of cell shape.</text>
</comment>
<name>A0A2S2DZI8_9ALTE</name>
<dbReference type="Gene3D" id="2.40.10.350">
    <property type="entry name" value="Rod shape-determining protein MreC, domain 2"/>
    <property type="match status" value="1"/>
</dbReference>
<gene>
    <name evidence="8" type="ORF">HMF8227_00288</name>
</gene>
<proteinExistence type="inferred from homology"/>
<dbReference type="InterPro" id="IPR007221">
    <property type="entry name" value="MreC"/>
</dbReference>
<dbReference type="Gene3D" id="2.40.10.340">
    <property type="entry name" value="Rod shape-determining protein MreC, domain 1"/>
    <property type="match status" value="1"/>
</dbReference>
<keyword evidence="9" id="KW-1185">Reference proteome</keyword>
<dbReference type="PANTHER" id="PTHR34138">
    <property type="entry name" value="CELL SHAPE-DETERMINING PROTEIN MREC"/>
    <property type="match status" value="1"/>
</dbReference>
<evidence type="ECO:0000256" key="1">
    <source>
        <dbReference type="ARBA" id="ARBA00009369"/>
    </source>
</evidence>
<dbReference type="GO" id="GO:0005886">
    <property type="term" value="C:plasma membrane"/>
    <property type="evidence" value="ECO:0007669"/>
    <property type="project" value="TreeGrafter"/>
</dbReference>
<accession>A0A2S2DZI8</accession>
<dbReference type="InterPro" id="IPR042175">
    <property type="entry name" value="Cell/Rod_MreC_2"/>
</dbReference>
<evidence type="ECO:0000256" key="6">
    <source>
        <dbReference type="SAM" id="Coils"/>
    </source>
</evidence>
<dbReference type="PIRSF" id="PIRSF038471">
    <property type="entry name" value="MreC"/>
    <property type="match status" value="1"/>
</dbReference>
<dbReference type="Proteomes" id="UP000245728">
    <property type="component" value="Chromosome"/>
</dbReference>
<feature type="domain" description="Rod shape-determining protein MreC beta-barrel core" evidence="7">
    <location>
        <begin position="124"/>
        <end position="270"/>
    </location>
</feature>
<evidence type="ECO:0000256" key="4">
    <source>
        <dbReference type="ARBA" id="ARBA00032089"/>
    </source>
</evidence>